<dbReference type="FunFam" id="3.40.50.300:FF:003244">
    <property type="entry name" value="Si:dkey-120c6.5"/>
    <property type="match status" value="1"/>
</dbReference>
<organism evidence="6 7">
    <name type="scientific">Neogobius melanostomus</name>
    <name type="common">round goby</name>
    <dbReference type="NCBI Taxonomy" id="47308"/>
    <lineage>
        <taxon>Eukaryota</taxon>
        <taxon>Metazoa</taxon>
        <taxon>Chordata</taxon>
        <taxon>Craniata</taxon>
        <taxon>Vertebrata</taxon>
        <taxon>Euteleostomi</taxon>
        <taxon>Actinopterygii</taxon>
        <taxon>Neopterygii</taxon>
        <taxon>Teleostei</taxon>
        <taxon>Neoteleostei</taxon>
        <taxon>Acanthomorphata</taxon>
        <taxon>Gobiaria</taxon>
        <taxon>Gobiiformes</taxon>
        <taxon>Gobioidei</taxon>
        <taxon>Gobiidae</taxon>
        <taxon>Benthophilinae</taxon>
        <taxon>Neogobiini</taxon>
        <taxon>Neogobius</taxon>
    </lineage>
</organism>
<dbReference type="Gene3D" id="3.40.50.300">
    <property type="entry name" value="P-loop containing nucleotide triphosphate hydrolases"/>
    <property type="match status" value="1"/>
</dbReference>
<feature type="transmembrane region" description="Helical" evidence="4">
    <location>
        <begin position="314"/>
        <end position="336"/>
    </location>
</feature>
<keyword evidence="2" id="KW-0547">Nucleotide-binding</keyword>
<keyword evidence="4" id="KW-1133">Transmembrane helix</keyword>
<comment type="similarity">
    <text evidence="1">Belongs to the TRAFAC class TrmE-Era-EngA-EngB-Septin-like GTPase superfamily. AIG1/Toc34/Toc159-like paraseptin GTPase family. IAN subfamily.</text>
</comment>
<dbReference type="Proteomes" id="UP000694523">
    <property type="component" value="Unplaced"/>
</dbReference>
<proteinExistence type="inferred from homology"/>
<reference evidence="6" key="2">
    <citation type="submission" date="2025-09" db="UniProtKB">
        <authorList>
            <consortium name="Ensembl"/>
        </authorList>
    </citation>
    <scope>IDENTIFICATION</scope>
</reference>
<dbReference type="InterPro" id="IPR045058">
    <property type="entry name" value="GIMA/IAN/Toc"/>
</dbReference>
<evidence type="ECO:0000313" key="7">
    <source>
        <dbReference type="Proteomes" id="UP000694523"/>
    </source>
</evidence>
<dbReference type="PANTHER" id="PTHR10903:SF177">
    <property type="entry name" value="GTPASE IMAP FAMILY MEMBER 4-LIKE-RELATED"/>
    <property type="match status" value="1"/>
</dbReference>
<dbReference type="Pfam" id="PF04548">
    <property type="entry name" value="AIG1"/>
    <property type="match status" value="1"/>
</dbReference>
<protein>
    <recommendedName>
        <fullName evidence="5">AIG1-type G domain-containing protein</fullName>
    </recommendedName>
</protein>
<reference evidence="6" key="1">
    <citation type="submission" date="2025-08" db="UniProtKB">
        <authorList>
            <consortium name="Ensembl"/>
        </authorList>
    </citation>
    <scope>IDENTIFICATION</scope>
</reference>
<evidence type="ECO:0000256" key="1">
    <source>
        <dbReference type="ARBA" id="ARBA00008535"/>
    </source>
</evidence>
<feature type="domain" description="AIG1-type G" evidence="5">
    <location>
        <begin position="30"/>
        <end position="228"/>
    </location>
</feature>
<keyword evidence="4" id="KW-0812">Transmembrane</keyword>
<evidence type="ECO:0000256" key="3">
    <source>
        <dbReference type="ARBA" id="ARBA00023134"/>
    </source>
</evidence>
<dbReference type="InterPro" id="IPR027417">
    <property type="entry name" value="P-loop_NTPase"/>
</dbReference>
<evidence type="ECO:0000256" key="4">
    <source>
        <dbReference type="SAM" id="Phobius"/>
    </source>
</evidence>
<dbReference type="GO" id="GO:0005525">
    <property type="term" value="F:GTP binding"/>
    <property type="evidence" value="ECO:0007669"/>
    <property type="project" value="UniProtKB-KW"/>
</dbReference>
<dbReference type="Ensembl" id="ENSNMLT00000027773.1">
    <property type="protein sequence ID" value="ENSNMLP00000024831.1"/>
    <property type="gene ID" value="ENSNMLG00000015889.1"/>
</dbReference>
<evidence type="ECO:0000259" key="5">
    <source>
        <dbReference type="Pfam" id="PF04548"/>
    </source>
</evidence>
<name>A0A8C6TQA9_9GOBI</name>
<evidence type="ECO:0000313" key="6">
    <source>
        <dbReference type="Ensembl" id="ENSNMLP00000024831.1"/>
    </source>
</evidence>
<dbReference type="PANTHER" id="PTHR10903">
    <property type="entry name" value="GTPASE, IMAP FAMILY MEMBER-RELATED"/>
    <property type="match status" value="1"/>
</dbReference>
<accession>A0A8C6TQA9</accession>
<keyword evidence="4" id="KW-0472">Membrane</keyword>
<dbReference type="InterPro" id="IPR006703">
    <property type="entry name" value="G_AIG1"/>
</dbReference>
<keyword evidence="7" id="KW-1185">Reference proteome</keyword>
<evidence type="ECO:0000256" key="2">
    <source>
        <dbReference type="ARBA" id="ARBA00022741"/>
    </source>
</evidence>
<feature type="transmembrane region" description="Helical" evidence="4">
    <location>
        <begin position="287"/>
        <end position="308"/>
    </location>
</feature>
<sequence length="365" mass="41222">RSRGPTVQWKRERKVSNVILFYPNSSAVELRLMVVGSSGPSQFLLTNAILGRQEFPKDTNSISCSSKKTGELAGRRVAVVNGPNIYDKDISPSKREMELRRAKCLSIPGPHAFLVAFDMEDISPNDMNTARLLKKRFGKRCLKHCIVMLAYDGPQVGPELENRLKKTAWHLRELVEKYEGRFHIFNKKWRDRSRDRDLLQKLECLNASLGGAFFSSSTFQKAEERVKKEEKRLRKQRNTETERAWTELEKQYIEEDLHHKRDTYTNSLSAEIRARAEMDNSWLRTSLARGLGTGLVVGAILGALVGSIEGPWGMVLYGVIGGAVGGSGGGTAQVAIERMENRVAPYARLNFNSIFINRFFSAPRT</sequence>
<dbReference type="AlphaFoldDB" id="A0A8C6TQA9"/>
<keyword evidence="3" id="KW-0342">GTP-binding</keyword>